<proteinExistence type="predicted"/>
<organism evidence="1 2">
    <name type="scientific">Cordylochernes scorpioides</name>
    <dbReference type="NCBI Taxonomy" id="51811"/>
    <lineage>
        <taxon>Eukaryota</taxon>
        <taxon>Metazoa</taxon>
        <taxon>Ecdysozoa</taxon>
        <taxon>Arthropoda</taxon>
        <taxon>Chelicerata</taxon>
        <taxon>Arachnida</taxon>
        <taxon>Pseudoscorpiones</taxon>
        <taxon>Cheliferoidea</taxon>
        <taxon>Chernetidae</taxon>
        <taxon>Cordylochernes</taxon>
    </lineage>
</organism>
<evidence type="ECO:0008006" key="3">
    <source>
        <dbReference type="Google" id="ProtNLM"/>
    </source>
</evidence>
<keyword evidence="2" id="KW-1185">Reference proteome</keyword>
<sequence length="151" mass="18120">MEKIFLWRLIYHLDTRNLLPKEQYGFRKGHGTIDQLLLFTQKVKDAKNRKPTNHTIAAFLDLTQTLTRTEFTLDWSGDVLWNHIADNSDNPFFKCETYEVRLCLHLHLYLTLLCLQVFFSEPHYLRFFGSFAGHVMEFKVRRYHGTYTWND</sequence>
<accession>A0ABY6LH28</accession>
<evidence type="ECO:0000313" key="2">
    <source>
        <dbReference type="Proteomes" id="UP001235939"/>
    </source>
</evidence>
<protein>
    <recommendedName>
        <fullName evidence="3">Reverse transcriptase domain-containing protein</fullName>
    </recommendedName>
</protein>
<reference evidence="1 2" key="1">
    <citation type="submission" date="2022-01" db="EMBL/GenBank/DDBJ databases">
        <title>A chromosomal length assembly of Cordylochernes scorpioides.</title>
        <authorList>
            <person name="Zeh D."/>
            <person name="Zeh J."/>
        </authorList>
    </citation>
    <scope>NUCLEOTIDE SEQUENCE [LARGE SCALE GENOMIC DNA]</scope>
    <source>
        <strain evidence="1">IN4F17</strain>
        <tissue evidence="1">Whole Body</tissue>
    </source>
</reference>
<evidence type="ECO:0000313" key="1">
    <source>
        <dbReference type="EMBL" id="UYV80169.1"/>
    </source>
</evidence>
<name>A0ABY6LH28_9ARAC</name>
<dbReference type="EMBL" id="CP092880">
    <property type="protein sequence ID" value="UYV80169.1"/>
    <property type="molecule type" value="Genomic_DNA"/>
</dbReference>
<gene>
    <name evidence="1" type="ORF">LAZ67_18001876</name>
</gene>
<dbReference type="Proteomes" id="UP001235939">
    <property type="component" value="Chromosome 18"/>
</dbReference>